<evidence type="ECO:0000256" key="1">
    <source>
        <dbReference type="ARBA" id="ARBA00007806"/>
    </source>
</evidence>
<dbReference type="Proteomes" id="UP001176961">
    <property type="component" value="Unassembled WGS sequence"/>
</dbReference>
<evidence type="ECO:0000313" key="5">
    <source>
        <dbReference type="EMBL" id="CAJ0595563.1"/>
    </source>
</evidence>
<dbReference type="InterPro" id="IPR017853">
    <property type="entry name" value="GH"/>
</dbReference>
<dbReference type="InterPro" id="IPR013780">
    <property type="entry name" value="Glyco_hydro_b"/>
</dbReference>
<evidence type="ECO:0000259" key="3">
    <source>
        <dbReference type="Pfam" id="PF01055"/>
    </source>
</evidence>
<comment type="similarity">
    <text evidence="1 2">Belongs to the glycosyl hydrolase 31 family.</text>
</comment>
<dbReference type="GO" id="GO:0004558">
    <property type="term" value="F:alpha-1,4-glucosidase activity"/>
    <property type="evidence" value="ECO:0007669"/>
    <property type="project" value="TreeGrafter"/>
</dbReference>
<feature type="domain" description="Glycoside hydrolase family 31 TIM barrel" evidence="3">
    <location>
        <begin position="8"/>
        <end position="237"/>
    </location>
</feature>
<sequence length="416" mass="47810">MSSKGFTNRCSFDGIWIDLDEPVSFATHGEVLVIFGSHNYDELKPIECAKSTTDNGWEWDVPPYPTGGAGSKTYLASGTLCMLAKLGGGAQRLYDAKNLYALSEAKVTLQALYEATKKRGYLVSRFTFVSSGRYAGHLLFNTNSTWEDLRRTVVEVQRFNMFGIPYVGSDICGYEEDTTEELCLRWQQLGAFHSFMRNFNGYQSSLYQYPSQWSTVRDATINANRFRYRYMPYLYSLHFKVSLYGGTVIRPLFFEYPKDPNTYRADYQFLWGRSMLVAPVVYEGEKSVDAYVPEDDWYSLYDYNYGQRINSGHQNLLAPWTFHTPVLIRGGSIIPRQHPEKTTDNTRKNPFELLIVPGERNGSANGFLYWDDGESIIDSFDNHPYYSWIFLFSVNEKEATLIIEKQRKAESLAVPK</sequence>
<proteinExistence type="inferred from homology"/>
<dbReference type="Pfam" id="PF21365">
    <property type="entry name" value="Glyco_hydro_31_3rd"/>
    <property type="match status" value="1"/>
</dbReference>
<evidence type="ECO:0000259" key="4">
    <source>
        <dbReference type="Pfam" id="PF21365"/>
    </source>
</evidence>
<dbReference type="Gene3D" id="2.60.40.1180">
    <property type="entry name" value="Golgi alpha-mannosidase II"/>
    <property type="match status" value="2"/>
</dbReference>
<feature type="domain" description="Glycosyl hydrolase family 31 C-terminal" evidence="4">
    <location>
        <begin position="245"/>
        <end position="334"/>
    </location>
</feature>
<evidence type="ECO:0000313" key="6">
    <source>
        <dbReference type="Proteomes" id="UP001176961"/>
    </source>
</evidence>
<name>A0AA36M1F6_CYLNA</name>
<keyword evidence="6" id="KW-1185">Reference proteome</keyword>
<evidence type="ECO:0000256" key="2">
    <source>
        <dbReference type="RuleBase" id="RU361185"/>
    </source>
</evidence>
<keyword evidence="2" id="KW-0378">Hydrolase</keyword>
<dbReference type="InterPro" id="IPR000322">
    <property type="entry name" value="Glyco_hydro_31_TIM"/>
</dbReference>
<dbReference type="EMBL" id="CATQJL010000112">
    <property type="protein sequence ID" value="CAJ0595563.1"/>
    <property type="molecule type" value="Genomic_DNA"/>
</dbReference>
<dbReference type="SUPFAM" id="SSF51011">
    <property type="entry name" value="Glycosyl hydrolase domain"/>
    <property type="match status" value="1"/>
</dbReference>
<dbReference type="PANTHER" id="PTHR22762">
    <property type="entry name" value="ALPHA-GLUCOSIDASE"/>
    <property type="match status" value="1"/>
</dbReference>
<dbReference type="SUPFAM" id="SSF51445">
    <property type="entry name" value="(Trans)glycosidases"/>
    <property type="match status" value="1"/>
</dbReference>
<keyword evidence="2" id="KW-0326">Glycosidase</keyword>
<dbReference type="Pfam" id="PF01055">
    <property type="entry name" value="Glyco_hydro_31_2nd"/>
    <property type="match status" value="1"/>
</dbReference>
<accession>A0AA36M1F6</accession>
<dbReference type="AlphaFoldDB" id="A0AA36M1F6"/>
<dbReference type="InterPro" id="IPR048395">
    <property type="entry name" value="Glyco_hydro_31_C"/>
</dbReference>
<reference evidence="5" key="1">
    <citation type="submission" date="2023-07" db="EMBL/GenBank/DDBJ databases">
        <authorList>
            <consortium name="CYATHOMIX"/>
        </authorList>
    </citation>
    <scope>NUCLEOTIDE SEQUENCE</scope>
    <source>
        <strain evidence="5">N/A</strain>
    </source>
</reference>
<gene>
    <name evidence="5" type="ORF">CYNAS_LOCUS7546</name>
</gene>
<dbReference type="Gene3D" id="3.20.20.80">
    <property type="entry name" value="Glycosidases"/>
    <property type="match status" value="1"/>
</dbReference>
<feature type="non-terminal residue" evidence="5">
    <location>
        <position position="416"/>
    </location>
</feature>
<organism evidence="5 6">
    <name type="scientific">Cylicocyclus nassatus</name>
    <name type="common">Nematode worm</name>
    <dbReference type="NCBI Taxonomy" id="53992"/>
    <lineage>
        <taxon>Eukaryota</taxon>
        <taxon>Metazoa</taxon>
        <taxon>Ecdysozoa</taxon>
        <taxon>Nematoda</taxon>
        <taxon>Chromadorea</taxon>
        <taxon>Rhabditida</taxon>
        <taxon>Rhabditina</taxon>
        <taxon>Rhabditomorpha</taxon>
        <taxon>Strongyloidea</taxon>
        <taxon>Strongylidae</taxon>
        <taxon>Cylicocyclus</taxon>
    </lineage>
</organism>
<dbReference type="GO" id="GO:0005975">
    <property type="term" value="P:carbohydrate metabolic process"/>
    <property type="evidence" value="ECO:0007669"/>
    <property type="project" value="InterPro"/>
</dbReference>
<dbReference type="PANTHER" id="PTHR22762:SF133">
    <property type="entry name" value="P-TYPE DOMAIN-CONTAINING PROTEIN"/>
    <property type="match status" value="1"/>
</dbReference>
<protein>
    <submittedName>
        <fullName evidence="5">Uncharacterized protein</fullName>
    </submittedName>
</protein>
<comment type="caution">
    <text evidence="5">The sequence shown here is derived from an EMBL/GenBank/DDBJ whole genome shotgun (WGS) entry which is preliminary data.</text>
</comment>